<proteinExistence type="predicted"/>
<comment type="caution">
    <text evidence="2">The sequence shown here is derived from an EMBL/GenBank/DDBJ whole genome shotgun (WGS) entry which is preliminary data.</text>
</comment>
<dbReference type="AlphaFoldDB" id="A0A401LRZ4"/>
<protein>
    <submittedName>
        <fullName evidence="2">Membrane protein</fullName>
    </submittedName>
</protein>
<accession>A0A401LRZ4</accession>
<dbReference type="Proteomes" id="UP000288079">
    <property type="component" value="Unassembled WGS sequence"/>
</dbReference>
<keyword evidence="1" id="KW-0472">Membrane</keyword>
<dbReference type="OrthoDB" id="963379at2"/>
<dbReference type="Pfam" id="PF11297">
    <property type="entry name" value="DUF3098"/>
    <property type="match status" value="1"/>
</dbReference>
<dbReference type="EMBL" id="BHWB01000003">
    <property type="protein sequence ID" value="GCB34325.1"/>
    <property type="molecule type" value="Genomic_DNA"/>
</dbReference>
<name>A0A401LRZ4_9BACE</name>
<keyword evidence="1" id="KW-0812">Transmembrane</keyword>
<dbReference type="RefSeq" id="WP_125040535.1">
    <property type="nucleotide sequence ID" value="NZ_BHWB01000003.1"/>
</dbReference>
<gene>
    <name evidence="2" type="ORF">KGMB02408_12700</name>
</gene>
<keyword evidence="1" id="KW-1133">Transmembrane helix</keyword>
<evidence type="ECO:0000256" key="1">
    <source>
        <dbReference type="SAM" id="Phobius"/>
    </source>
</evidence>
<feature type="transmembrane region" description="Helical" evidence="1">
    <location>
        <begin position="57"/>
        <end position="78"/>
    </location>
</feature>
<keyword evidence="3" id="KW-1185">Reference proteome</keyword>
<reference evidence="2 3" key="1">
    <citation type="submission" date="2018-10" db="EMBL/GenBank/DDBJ databases">
        <title>Draft Genome Sequence of Bacteroides sp. KCTC 15687.</title>
        <authorList>
            <person name="Yu S.Y."/>
            <person name="Kim J.S."/>
            <person name="Oh B.S."/>
            <person name="Park S.H."/>
            <person name="Kang S.W."/>
            <person name="Park J.E."/>
            <person name="Choi S.H."/>
            <person name="Han K.I."/>
            <person name="Lee K.C."/>
            <person name="Eom M.K."/>
            <person name="Suh M.K."/>
            <person name="Lee D.H."/>
            <person name="Yoon H."/>
            <person name="Kim B."/>
            <person name="Yang S.J."/>
            <person name="Lee J.S."/>
            <person name="Lee J.H."/>
        </authorList>
    </citation>
    <scope>NUCLEOTIDE SEQUENCE [LARGE SCALE GENOMIC DNA]</scope>
    <source>
        <strain evidence="2 3">KCTC 15687</strain>
    </source>
</reference>
<sequence>MKTREMEQLETENVFGKVNYIILLVGSVLIIVGYMLMSGEGSTLTAYNPDIFSDQRIRVAPVICLTGYLLTICGVVYISKSRQKKSKAQ</sequence>
<feature type="transmembrane region" description="Helical" evidence="1">
    <location>
        <begin position="20"/>
        <end position="37"/>
    </location>
</feature>
<evidence type="ECO:0000313" key="3">
    <source>
        <dbReference type="Proteomes" id="UP000288079"/>
    </source>
</evidence>
<dbReference type="InterPro" id="IPR021448">
    <property type="entry name" value="DUF3098"/>
</dbReference>
<evidence type="ECO:0000313" key="2">
    <source>
        <dbReference type="EMBL" id="GCB34325.1"/>
    </source>
</evidence>
<organism evidence="2 3">
    <name type="scientific">Bacteroides faecalis</name>
    <dbReference type="NCBI Taxonomy" id="2447885"/>
    <lineage>
        <taxon>Bacteria</taxon>
        <taxon>Pseudomonadati</taxon>
        <taxon>Bacteroidota</taxon>
        <taxon>Bacteroidia</taxon>
        <taxon>Bacteroidales</taxon>
        <taxon>Bacteroidaceae</taxon>
        <taxon>Bacteroides</taxon>
    </lineage>
</organism>